<dbReference type="EMBL" id="UINC01099547">
    <property type="protein sequence ID" value="SVC58905.1"/>
    <property type="molecule type" value="Genomic_DNA"/>
</dbReference>
<keyword evidence="2" id="KW-0274">FAD</keyword>
<dbReference type="PROSITE" id="PS51387">
    <property type="entry name" value="FAD_PCMH"/>
    <property type="match status" value="1"/>
</dbReference>
<proteinExistence type="predicted"/>
<dbReference type="InterPro" id="IPR002346">
    <property type="entry name" value="Mopterin_DH_FAD-bd"/>
</dbReference>
<dbReference type="Gene3D" id="3.30.465.10">
    <property type="match status" value="1"/>
</dbReference>
<evidence type="ECO:0000313" key="5">
    <source>
        <dbReference type="EMBL" id="SVC58905.1"/>
    </source>
</evidence>
<dbReference type="InterPro" id="IPR016167">
    <property type="entry name" value="FAD-bd_PCMH_sub1"/>
</dbReference>
<evidence type="ECO:0000256" key="3">
    <source>
        <dbReference type="ARBA" id="ARBA00023002"/>
    </source>
</evidence>
<dbReference type="InterPro" id="IPR016166">
    <property type="entry name" value="FAD-bd_PCMH"/>
</dbReference>
<dbReference type="InterPro" id="IPR051312">
    <property type="entry name" value="Diverse_Substr_Oxidored"/>
</dbReference>
<dbReference type="InterPro" id="IPR016169">
    <property type="entry name" value="FAD-bd_PCMH_sub2"/>
</dbReference>
<dbReference type="Gene3D" id="3.30.390.50">
    <property type="entry name" value="CO dehydrogenase flavoprotein, C-terminal domain"/>
    <property type="match status" value="1"/>
</dbReference>
<keyword evidence="3" id="KW-0560">Oxidoreductase</keyword>
<name>A0A382NF07_9ZZZZ</name>
<evidence type="ECO:0000256" key="1">
    <source>
        <dbReference type="ARBA" id="ARBA00022630"/>
    </source>
</evidence>
<dbReference type="Pfam" id="PF00941">
    <property type="entry name" value="FAD_binding_5"/>
    <property type="match status" value="1"/>
</dbReference>
<evidence type="ECO:0000256" key="2">
    <source>
        <dbReference type="ARBA" id="ARBA00022827"/>
    </source>
</evidence>
<dbReference type="SMART" id="SM01092">
    <property type="entry name" value="CO_deh_flav_C"/>
    <property type="match status" value="1"/>
</dbReference>
<dbReference type="GO" id="GO:0071949">
    <property type="term" value="F:FAD binding"/>
    <property type="evidence" value="ECO:0007669"/>
    <property type="project" value="InterPro"/>
</dbReference>
<dbReference type="FunFam" id="3.30.465.10:FF:000017">
    <property type="entry name" value="Xanthine dehydrogenase, FAD binding subunit"/>
    <property type="match status" value="1"/>
</dbReference>
<dbReference type="AlphaFoldDB" id="A0A382NF07"/>
<dbReference type="InterPro" id="IPR036683">
    <property type="entry name" value="CO_DH_flav_C_dom_sf"/>
</dbReference>
<sequence>MIAYNFDYKVASSMEEAFSMLADAGENGSFIAGGHSLVPAMKLRLAEPGTLIDISRVPGMSDISLDGDTLTIGGLVTHAEVAASDIVKSSCPGLAECAGRIGDPQVRNKGTMGGNVAHADPGSDYPGALVAFGATICLASSSGSREVAAENYFTGLFETAKEEGEMVTSVKVPASSASAYVKFPNPASRYAVVGVGVSLGMNGETCESASIGITGAASHAYRASGSESALAGSDLGDDVLSAAASQAADGHDMMSDLAASADYRAHLCGVMLKRAIAEAVSRA</sequence>
<dbReference type="PANTHER" id="PTHR42659">
    <property type="entry name" value="XANTHINE DEHYDROGENASE SUBUNIT C-RELATED"/>
    <property type="match status" value="1"/>
</dbReference>
<reference evidence="5" key="1">
    <citation type="submission" date="2018-05" db="EMBL/GenBank/DDBJ databases">
        <authorList>
            <person name="Lanie J.A."/>
            <person name="Ng W.-L."/>
            <person name="Kazmierczak K.M."/>
            <person name="Andrzejewski T.M."/>
            <person name="Davidsen T.M."/>
            <person name="Wayne K.J."/>
            <person name="Tettelin H."/>
            <person name="Glass J.I."/>
            <person name="Rusch D."/>
            <person name="Podicherti R."/>
            <person name="Tsui H.-C.T."/>
            <person name="Winkler M.E."/>
        </authorList>
    </citation>
    <scope>NUCLEOTIDE SEQUENCE</scope>
</reference>
<dbReference type="InterPro" id="IPR005107">
    <property type="entry name" value="CO_DH_flav_C"/>
</dbReference>
<accession>A0A382NF07</accession>
<protein>
    <recommendedName>
        <fullName evidence="4">FAD-binding PCMH-type domain-containing protein</fullName>
    </recommendedName>
</protein>
<keyword evidence="1" id="KW-0285">Flavoprotein</keyword>
<dbReference type="SUPFAM" id="SSF56176">
    <property type="entry name" value="FAD-binding/transporter-associated domain-like"/>
    <property type="match status" value="1"/>
</dbReference>
<dbReference type="PANTHER" id="PTHR42659:SF2">
    <property type="entry name" value="XANTHINE DEHYDROGENASE SUBUNIT C-RELATED"/>
    <property type="match status" value="1"/>
</dbReference>
<dbReference type="GO" id="GO:0016491">
    <property type="term" value="F:oxidoreductase activity"/>
    <property type="evidence" value="ECO:0007669"/>
    <property type="project" value="UniProtKB-KW"/>
</dbReference>
<feature type="domain" description="FAD-binding PCMH-type" evidence="4">
    <location>
        <begin position="1"/>
        <end position="177"/>
    </location>
</feature>
<organism evidence="5">
    <name type="scientific">marine metagenome</name>
    <dbReference type="NCBI Taxonomy" id="408172"/>
    <lineage>
        <taxon>unclassified sequences</taxon>
        <taxon>metagenomes</taxon>
        <taxon>ecological metagenomes</taxon>
    </lineage>
</organism>
<dbReference type="Pfam" id="PF03450">
    <property type="entry name" value="CO_deh_flav_C"/>
    <property type="match status" value="1"/>
</dbReference>
<evidence type="ECO:0000259" key="4">
    <source>
        <dbReference type="PROSITE" id="PS51387"/>
    </source>
</evidence>
<dbReference type="SUPFAM" id="SSF55447">
    <property type="entry name" value="CO dehydrogenase flavoprotein C-terminal domain-like"/>
    <property type="match status" value="1"/>
</dbReference>
<dbReference type="InterPro" id="IPR036318">
    <property type="entry name" value="FAD-bd_PCMH-like_sf"/>
</dbReference>
<gene>
    <name evidence="5" type="ORF">METZ01_LOCUS311759</name>
</gene>
<dbReference type="Gene3D" id="3.30.43.10">
    <property type="entry name" value="Uridine Diphospho-n-acetylenolpyruvylglucosamine Reductase, domain 2"/>
    <property type="match status" value="1"/>
</dbReference>